<keyword evidence="4" id="KW-1185">Reference proteome</keyword>
<dbReference type="InterPro" id="IPR014004">
    <property type="entry name" value="Transpt-assoc_nodulatn_dom_bac"/>
</dbReference>
<dbReference type="AlphaFoldDB" id="A0A1C3EUN5"/>
<gene>
    <name evidence="3" type="ORF">A6X21_01595</name>
</gene>
<evidence type="ECO:0000313" key="3">
    <source>
        <dbReference type="EMBL" id="ODA36793.1"/>
    </source>
</evidence>
<dbReference type="Proteomes" id="UP000094828">
    <property type="component" value="Unassembled WGS sequence"/>
</dbReference>
<name>A0A1C3EUN5_9PLAN</name>
<dbReference type="InterPro" id="IPR007055">
    <property type="entry name" value="BON_dom"/>
</dbReference>
<evidence type="ECO:0000313" key="4">
    <source>
        <dbReference type="Proteomes" id="UP000094828"/>
    </source>
</evidence>
<comment type="caution">
    <text evidence="3">The sequence shown here is derived from an EMBL/GenBank/DDBJ whole genome shotgun (WGS) entry which is preliminary data.</text>
</comment>
<feature type="signal peptide" evidence="1">
    <location>
        <begin position="1"/>
        <end position="23"/>
    </location>
</feature>
<proteinExistence type="predicted"/>
<dbReference type="Gene3D" id="3.30.1340.30">
    <property type="match status" value="2"/>
</dbReference>
<dbReference type="PROSITE" id="PS50914">
    <property type="entry name" value="BON"/>
    <property type="match status" value="2"/>
</dbReference>
<feature type="domain" description="BON" evidence="2">
    <location>
        <begin position="40"/>
        <end position="107"/>
    </location>
</feature>
<accession>A0A1C3EUN5</accession>
<dbReference type="EMBL" id="LYDR01000001">
    <property type="protein sequence ID" value="ODA36793.1"/>
    <property type="molecule type" value="Genomic_DNA"/>
</dbReference>
<dbReference type="PANTHER" id="PTHR34606">
    <property type="entry name" value="BON DOMAIN-CONTAINING PROTEIN"/>
    <property type="match status" value="1"/>
</dbReference>
<sequence length="399" mass="42197">MRKYGQWVLTLGLLASIPNVGTAAPWSSKDEPAATKSTSSNQKMAEDVAAALKQARLQGFDIEIACKGGVATLKGKVTDPKQRDKASQVVERVPGVKSVNNELVVVDAKAVAARKGAQAAGPAAAPKQAVARNEMPPEDFGRGVQQAGGAMNAPRQNIQQVNFEAGVSNQQMAEQIAQSLTSAQLDGYDIEIRYQSGVVTLDGSVPTMAQKAAATRACQATSGVAQVQNNLVCTEERAPAGGAQPVGYPQMAPQMAPQMGRPMAGPGMPPQVYGAAYQGAPQGGPGMGAMPGPMGGPAGMPMAMGPGMPGGGAPGAMYNNASMPDHAWPSYAQYPNYAAVTYPQQYSASAFPYIGPFYPYPQVPLGWRKASLEWDDGYWNLKFRSRTDKWWWFLSPNNW</sequence>
<dbReference type="InterPro" id="IPR051686">
    <property type="entry name" value="Lipoprotein_DolP"/>
</dbReference>
<dbReference type="Pfam" id="PF04972">
    <property type="entry name" value="BON"/>
    <property type="match status" value="2"/>
</dbReference>
<evidence type="ECO:0000259" key="2">
    <source>
        <dbReference type="PROSITE" id="PS50914"/>
    </source>
</evidence>
<evidence type="ECO:0000256" key="1">
    <source>
        <dbReference type="SAM" id="SignalP"/>
    </source>
</evidence>
<dbReference type="PANTHER" id="PTHR34606:SF15">
    <property type="entry name" value="BON DOMAIN-CONTAINING PROTEIN"/>
    <property type="match status" value="1"/>
</dbReference>
<dbReference type="RefSeq" id="WP_068845065.1">
    <property type="nucleotide sequence ID" value="NZ_LYDR01000001.1"/>
</dbReference>
<dbReference type="OrthoDB" id="282501at2"/>
<feature type="domain" description="BON" evidence="2">
    <location>
        <begin position="168"/>
        <end position="235"/>
    </location>
</feature>
<organism evidence="3 4">
    <name type="scientific">Planctopirus hydrillae</name>
    <dbReference type="NCBI Taxonomy" id="1841610"/>
    <lineage>
        <taxon>Bacteria</taxon>
        <taxon>Pseudomonadati</taxon>
        <taxon>Planctomycetota</taxon>
        <taxon>Planctomycetia</taxon>
        <taxon>Planctomycetales</taxon>
        <taxon>Planctomycetaceae</taxon>
        <taxon>Planctopirus</taxon>
    </lineage>
</organism>
<feature type="chain" id="PRO_5008673436" description="BON domain-containing protein" evidence="1">
    <location>
        <begin position="24"/>
        <end position="399"/>
    </location>
</feature>
<reference evidence="3 4" key="1">
    <citation type="submission" date="2016-05" db="EMBL/GenBank/DDBJ databases">
        <title>Genomic and physiological characterization of Planctopirus sp. isolated from fresh water lake.</title>
        <authorList>
            <person name="Subhash Y."/>
            <person name="Ramana C."/>
        </authorList>
    </citation>
    <scope>NUCLEOTIDE SEQUENCE [LARGE SCALE GENOMIC DNA]</scope>
    <source>
        <strain evidence="3 4">JC280</strain>
    </source>
</reference>
<protein>
    <recommendedName>
        <fullName evidence="2">BON domain-containing protein</fullName>
    </recommendedName>
</protein>
<keyword evidence="1" id="KW-0732">Signal</keyword>
<dbReference type="STRING" id="1841610.A6X21_01595"/>
<dbReference type="SMART" id="SM00749">
    <property type="entry name" value="BON"/>
    <property type="match status" value="2"/>
</dbReference>